<comment type="caution">
    <text evidence="3">The sequence shown here is derived from an EMBL/GenBank/DDBJ whole genome shotgun (WGS) entry which is preliminary data.</text>
</comment>
<evidence type="ECO:0000313" key="2">
    <source>
        <dbReference type="EMBL" id="CAF1548822.1"/>
    </source>
</evidence>
<evidence type="ECO:0000256" key="1">
    <source>
        <dbReference type="SAM" id="MobiDB-lite"/>
    </source>
</evidence>
<dbReference type="Proteomes" id="UP000663832">
    <property type="component" value="Unassembled WGS sequence"/>
</dbReference>
<name>A0A816FE53_9BILA</name>
<evidence type="ECO:0000313" key="4">
    <source>
        <dbReference type="Proteomes" id="UP000663832"/>
    </source>
</evidence>
<gene>
    <name evidence="2" type="ORF">BJG266_LOCUS46084</name>
    <name evidence="3" type="ORF">QVE165_LOCUS63112</name>
</gene>
<keyword evidence="4" id="KW-1185">Reference proteome</keyword>
<evidence type="ECO:0000313" key="3">
    <source>
        <dbReference type="EMBL" id="CAF1660372.1"/>
    </source>
</evidence>
<feature type="region of interest" description="Disordered" evidence="1">
    <location>
        <begin position="52"/>
        <end position="74"/>
    </location>
</feature>
<sequence>MDPTGKKPSILSSIRTKRLISALIPLSFTSSTATATNADISSSTAPTVRLRLGGKHKTPLPSIQSSTSTTSCFSSSTTMIDDEVIDLENFLVSRLDTDSQKSTVSFFPAL</sequence>
<feature type="compositionally biased region" description="Low complexity" evidence="1">
    <location>
        <begin position="65"/>
        <end position="74"/>
    </location>
</feature>
<protein>
    <submittedName>
        <fullName evidence="3">Uncharacterized protein</fullName>
    </submittedName>
</protein>
<dbReference type="EMBL" id="CAJNOI010004590">
    <property type="protein sequence ID" value="CAF1548822.1"/>
    <property type="molecule type" value="Genomic_DNA"/>
</dbReference>
<reference evidence="3" key="1">
    <citation type="submission" date="2021-02" db="EMBL/GenBank/DDBJ databases">
        <authorList>
            <person name="Nowell W R."/>
        </authorList>
    </citation>
    <scope>NUCLEOTIDE SEQUENCE</scope>
</reference>
<dbReference type="Proteomes" id="UP000663877">
    <property type="component" value="Unassembled WGS sequence"/>
</dbReference>
<dbReference type="EMBL" id="CAJNOM010004983">
    <property type="protein sequence ID" value="CAF1660372.1"/>
    <property type="molecule type" value="Genomic_DNA"/>
</dbReference>
<proteinExistence type="predicted"/>
<organism evidence="3 4">
    <name type="scientific">Adineta steineri</name>
    <dbReference type="NCBI Taxonomy" id="433720"/>
    <lineage>
        <taxon>Eukaryota</taxon>
        <taxon>Metazoa</taxon>
        <taxon>Spiralia</taxon>
        <taxon>Gnathifera</taxon>
        <taxon>Rotifera</taxon>
        <taxon>Eurotatoria</taxon>
        <taxon>Bdelloidea</taxon>
        <taxon>Adinetida</taxon>
        <taxon>Adinetidae</taxon>
        <taxon>Adineta</taxon>
    </lineage>
</organism>
<dbReference type="AlphaFoldDB" id="A0A816FE53"/>
<accession>A0A816FE53</accession>